<evidence type="ECO:0000313" key="2">
    <source>
        <dbReference type="Proteomes" id="UP000233837"/>
    </source>
</evidence>
<proteinExistence type="predicted"/>
<dbReference type="AlphaFoldDB" id="A0A2I0WIY7"/>
<name>A0A2I0WIY7_9ASPA</name>
<gene>
    <name evidence="1" type="ORF">MA16_Dca016098</name>
</gene>
<protein>
    <submittedName>
        <fullName evidence="1">Uncharacterized protein</fullName>
    </submittedName>
</protein>
<organism evidence="1 2">
    <name type="scientific">Dendrobium catenatum</name>
    <dbReference type="NCBI Taxonomy" id="906689"/>
    <lineage>
        <taxon>Eukaryota</taxon>
        <taxon>Viridiplantae</taxon>
        <taxon>Streptophyta</taxon>
        <taxon>Embryophyta</taxon>
        <taxon>Tracheophyta</taxon>
        <taxon>Spermatophyta</taxon>
        <taxon>Magnoliopsida</taxon>
        <taxon>Liliopsida</taxon>
        <taxon>Asparagales</taxon>
        <taxon>Orchidaceae</taxon>
        <taxon>Epidendroideae</taxon>
        <taxon>Malaxideae</taxon>
        <taxon>Dendrobiinae</taxon>
        <taxon>Dendrobium</taxon>
    </lineage>
</organism>
<keyword evidence="2" id="KW-1185">Reference proteome</keyword>
<dbReference type="EMBL" id="KZ502584">
    <property type="protein sequence ID" value="PKU75617.1"/>
    <property type="molecule type" value="Genomic_DNA"/>
</dbReference>
<sequence length="149" mass="16405">MKTKVTSATSKKKINVVDVTTKCEDEASRRGQRRWKRVARMFRMGRYTLSHLIEMNYQVISAGLHITNTEEFSLWKSPRLAAHLFLSPPYIRPPSLSPKPVGLLSPVYSSSSSLTEPLPTSQPSADPLNLIAAGLPLALLPLTAPPNAP</sequence>
<evidence type="ECO:0000313" key="1">
    <source>
        <dbReference type="EMBL" id="PKU75617.1"/>
    </source>
</evidence>
<accession>A0A2I0WIY7</accession>
<reference evidence="1 2" key="2">
    <citation type="journal article" date="2017" name="Nature">
        <title>The Apostasia genome and the evolution of orchids.</title>
        <authorList>
            <person name="Zhang G.Q."/>
            <person name="Liu K.W."/>
            <person name="Li Z."/>
            <person name="Lohaus R."/>
            <person name="Hsiao Y.Y."/>
            <person name="Niu S.C."/>
            <person name="Wang J.Y."/>
            <person name="Lin Y.C."/>
            <person name="Xu Q."/>
            <person name="Chen L.J."/>
            <person name="Yoshida K."/>
            <person name="Fujiwara S."/>
            <person name="Wang Z.W."/>
            <person name="Zhang Y.Q."/>
            <person name="Mitsuda N."/>
            <person name="Wang M."/>
            <person name="Liu G.H."/>
            <person name="Pecoraro L."/>
            <person name="Huang H.X."/>
            <person name="Xiao X.J."/>
            <person name="Lin M."/>
            <person name="Wu X.Y."/>
            <person name="Wu W.L."/>
            <person name="Chen Y.Y."/>
            <person name="Chang S.B."/>
            <person name="Sakamoto S."/>
            <person name="Ohme-Takagi M."/>
            <person name="Yagi M."/>
            <person name="Zeng S.J."/>
            <person name="Shen C.Y."/>
            <person name="Yeh C.M."/>
            <person name="Luo Y.B."/>
            <person name="Tsai W.C."/>
            <person name="Van de Peer Y."/>
            <person name="Liu Z.J."/>
        </authorList>
    </citation>
    <scope>NUCLEOTIDE SEQUENCE [LARGE SCALE GENOMIC DNA]</scope>
    <source>
        <tissue evidence="1">The whole plant</tissue>
    </source>
</reference>
<dbReference type="Proteomes" id="UP000233837">
    <property type="component" value="Unassembled WGS sequence"/>
</dbReference>
<reference evidence="1 2" key="1">
    <citation type="journal article" date="2016" name="Sci. Rep.">
        <title>The Dendrobium catenatum Lindl. genome sequence provides insights into polysaccharide synthase, floral development and adaptive evolution.</title>
        <authorList>
            <person name="Zhang G.Q."/>
            <person name="Xu Q."/>
            <person name="Bian C."/>
            <person name="Tsai W.C."/>
            <person name="Yeh C.M."/>
            <person name="Liu K.W."/>
            <person name="Yoshida K."/>
            <person name="Zhang L.S."/>
            <person name="Chang S.B."/>
            <person name="Chen F."/>
            <person name="Shi Y."/>
            <person name="Su Y.Y."/>
            <person name="Zhang Y.Q."/>
            <person name="Chen L.J."/>
            <person name="Yin Y."/>
            <person name="Lin M."/>
            <person name="Huang H."/>
            <person name="Deng H."/>
            <person name="Wang Z.W."/>
            <person name="Zhu S.L."/>
            <person name="Zhao X."/>
            <person name="Deng C."/>
            <person name="Niu S.C."/>
            <person name="Huang J."/>
            <person name="Wang M."/>
            <person name="Liu G.H."/>
            <person name="Yang H.J."/>
            <person name="Xiao X.J."/>
            <person name="Hsiao Y.Y."/>
            <person name="Wu W.L."/>
            <person name="Chen Y.Y."/>
            <person name="Mitsuda N."/>
            <person name="Ohme-Takagi M."/>
            <person name="Luo Y.B."/>
            <person name="Van de Peer Y."/>
            <person name="Liu Z.J."/>
        </authorList>
    </citation>
    <scope>NUCLEOTIDE SEQUENCE [LARGE SCALE GENOMIC DNA]</scope>
    <source>
        <tissue evidence="1">The whole plant</tissue>
    </source>
</reference>